<name>A0A9W8AR10_9FUNG</name>
<comment type="caution">
    <text evidence="1">The sequence shown here is derived from an EMBL/GenBank/DDBJ whole genome shotgun (WGS) entry which is preliminary data.</text>
</comment>
<keyword evidence="2" id="KW-1185">Reference proteome</keyword>
<dbReference type="EMBL" id="JANBPY010000891">
    <property type="protein sequence ID" value="KAJ1962969.1"/>
    <property type="molecule type" value="Genomic_DNA"/>
</dbReference>
<evidence type="ECO:0000313" key="2">
    <source>
        <dbReference type="Proteomes" id="UP001150925"/>
    </source>
</evidence>
<accession>A0A9W8AR10</accession>
<sequence length="57" mass="6295">MNPHRSQAIAPARSGFFSRLIHTVVSQFTDPAKRTDNGSILLHTSLFAATVVILKKF</sequence>
<dbReference type="AlphaFoldDB" id="A0A9W8AR10"/>
<evidence type="ECO:0000313" key="1">
    <source>
        <dbReference type="EMBL" id="KAJ1962969.1"/>
    </source>
</evidence>
<organism evidence="1 2">
    <name type="scientific">Dispira parvispora</name>
    <dbReference type="NCBI Taxonomy" id="1520584"/>
    <lineage>
        <taxon>Eukaryota</taxon>
        <taxon>Fungi</taxon>
        <taxon>Fungi incertae sedis</taxon>
        <taxon>Zoopagomycota</taxon>
        <taxon>Kickxellomycotina</taxon>
        <taxon>Dimargaritomycetes</taxon>
        <taxon>Dimargaritales</taxon>
        <taxon>Dimargaritaceae</taxon>
        <taxon>Dispira</taxon>
    </lineage>
</organism>
<reference evidence="1" key="1">
    <citation type="submission" date="2022-07" db="EMBL/GenBank/DDBJ databases">
        <title>Phylogenomic reconstructions and comparative analyses of Kickxellomycotina fungi.</title>
        <authorList>
            <person name="Reynolds N.K."/>
            <person name="Stajich J.E."/>
            <person name="Barry K."/>
            <person name="Grigoriev I.V."/>
            <person name="Crous P."/>
            <person name="Smith M.E."/>
        </authorList>
    </citation>
    <scope>NUCLEOTIDE SEQUENCE</scope>
    <source>
        <strain evidence="1">RSA 1196</strain>
    </source>
</reference>
<feature type="non-terminal residue" evidence="1">
    <location>
        <position position="57"/>
    </location>
</feature>
<proteinExistence type="predicted"/>
<dbReference type="OrthoDB" id="5514856at2759"/>
<dbReference type="Proteomes" id="UP001150925">
    <property type="component" value="Unassembled WGS sequence"/>
</dbReference>
<gene>
    <name evidence="1" type="ORF">IWQ62_003362</name>
</gene>
<protein>
    <submittedName>
        <fullName evidence="1">Uncharacterized protein</fullName>
    </submittedName>
</protein>